<feature type="domain" description="DUF7623" evidence="1">
    <location>
        <begin position="16"/>
        <end position="79"/>
    </location>
</feature>
<dbReference type="EMBL" id="GDHC01019629">
    <property type="protein sequence ID" value="JAP98999.1"/>
    <property type="molecule type" value="Transcribed_RNA"/>
</dbReference>
<organism evidence="2">
    <name type="scientific">Lygus hesperus</name>
    <name type="common">Western plant bug</name>
    <dbReference type="NCBI Taxonomy" id="30085"/>
    <lineage>
        <taxon>Eukaryota</taxon>
        <taxon>Metazoa</taxon>
        <taxon>Ecdysozoa</taxon>
        <taxon>Arthropoda</taxon>
        <taxon>Hexapoda</taxon>
        <taxon>Insecta</taxon>
        <taxon>Pterygota</taxon>
        <taxon>Neoptera</taxon>
        <taxon>Paraneoptera</taxon>
        <taxon>Hemiptera</taxon>
        <taxon>Heteroptera</taxon>
        <taxon>Panheteroptera</taxon>
        <taxon>Cimicomorpha</taxon>
        <taxon>Miridae</taxon>
        <taxon>Mirini</taxon>
        <taxon>Lygus</taxon>
    </lineage>
</organism>
<protein>
    <submittedName>
        <fullName evidence="2">Antigen GM6</fullName>
    </submittedName>
</protein>
<dbReference type="InterPro" id="IPR056040">
    <property type="entry name" value="DUF7623"/>
</dbReference>
<evidence type="ECO:0000259" key="1">
    <source>
        <dbReference type="Pfam" id="PF24610"/>
    </source>
</evidence>
<feature type="non-terminal residue" evidence="2">
    <location>
        <position position="1"/>
    </location>
</feature>
<evidence type="ECO:0000313" key="2">
    <source>
        <dbReference type="EMBL" id="JAP98999.1"/>
    </source>
</evidence>
<dbReference type="Pfam" id="PF24610">
    <property type="entry name" value="DUF7623"/>
    <property type="match status" value="2"/>
</dbReference>
<gene>
    <name evidence="2" type="primary">GM6_0</name>
    <name evidence="2" type="ORF">g.13836</name>
</gene>
<sequence>AALAEDSKWDEREKYLQATYNGVPLRSIPLDGDTQFVAIESERRRLMHDPVINAKSIANAEKQLNELAAALAEDSKWDEREKYLQATYNGVPLRSIPLDGDTQFVAIESERRRLMHDPVINAKSIANAEKQLNELVNICSLGVVCNIREKLLGEKVLNFPLHVLKLSDDPVYSSTEKIYIASLFADIPVKANLKSL</sequence>
<reference evidence="2" key="1">
    <citation type="journal article" date="2016" name="Gigascience">
        <title>De novo construction of an expanded transcriptome assembly for the western tarnished plant bug, Lygus hesperus.</title>
        <authorList>
            <person name="Tassone E.E."/>
            <person name="Geib S.M."/>
            <person name="Hall B."/>
            <person name="Fabrick J.A."/>
            <person name="Brent C.S."/>
            <person name="Hull J.J."/>
        </authorList>
    </citation>
    <scope>NUCLEOTIDE SEQUENCE</scope>
</reference>
<name>A0A146KW22_LYGHE</name>
<accession>A0A146KW22</accession>
<dbReference type="AlphaFoldDB" id="A0A146KW22"/>
<feature type="domain" description="DUF7623" evidence="1">
    <location>
        <begin position="84"/>
        <end position="136"/>
    </location>
</feature>
<proteinExistence type="predicted"/>